<reference evidence="1" key="2">
    <citation type="journal article" date="2015" name="Fish Shellfish Immunol.">
        <title>Early steps in the European eel (Anguilla anguilla)-Vibrio vulnificus interaction in the gills: Role of the RtxA13 toxin.</title>
        <authorList>
            <person name="Callol A."/>
            <person name="Pajuelo D."/>
            <person name="Ebbesson L."/>
            <person name="Teles M."/>
            <person name="MacKenzie S."/>
            <person name="Amaro C."/>
        </authorList>
    </citation>
    <scope>NUCLEOTIDE SEQUENCE</scope>
</reference>
<organism evidence="1">
    <name type="scientific">Anguilla anguilla</name>
    <name type="common">European freshwater eel</name>
    <name type="synonym">Muraena anguilla</name>
    <dbReference type="NCBI Taxonomy" id="7936"/>
    <lineage>
        <taxon>Eukaryota</taxon>
        <taxon>Metazoa</taxon>
        <taxon>Chordata</taxon>
        <taxon>Craniata</taxon>
        <taxon>Vertebrata</taxon>
        <taxon>Euteleostomi</taxon>
        <taxon>Actinopterygii</taxon>
        <taxon>Neopterygii</taxon>
        <taxon>Teleostei</taxon>
        <taxon>Anguilliformes</taxon>
        <taxon>Anguillidae</taxon>
        <taxon>Anguilla</taxon>
    </lineage>
</organism>
<sequence>MTNTFNIRSMQEISVDSMPSTLIQCHIGRVVLPCMYGPD</sequence>
<protein>
    <submittedName>
        <fullName evidence="1">Uncharacterized protein</fullName>
    </submittedName>
</protein>
<reference evidence="1" key="1">
    <citation type="submission" date="2014-11" db="EMBL/GenBank/DDBJ databases">
        <authorList>
            <person name="Amaro Gonzalez C."/>
        </authorList>
    </citation>
    <scope>NUCLEOTIDE SEQUENCE</scope>
</reference>
<name>A0A0E9STN2_ANGAN</name>
<accession>A0A0E9STN2</accession>
<proteinExistence type="predicted"/>
<evidence type="ECO:0000313" key="1">
    <source>
        <dbReference type="EMBL" id="JAH44671.1"/>
    </source>
</evidence>
<dbReference type="AlphaFoldDB" id="A0A0E9STN2"/>
<dbReference type="EMBL" id="GBXM01063906">
    <property type="protein sequence ID" value="JAH44671.1"/>
    <property type="molecule type" value="Transcribed_RNA"/>
</dbReference>